<evidence type="ECO:0000313" key="2">
    <source>
        <dbReference type="Proteomes" id="UP000503004"/>
    </source>
</evidence>
<dbReference type="KEGG" id="metu:GNH96_10215"/>
<dbReference type="RefSeq" id="WP_169603580.1">
    <property type="nucleotide sequence ID" value="NZ_CP046565.1"/>
</dbReference>
<protein>
    <submittedName>
        <fullName evidence="1">Uncharacterized protein</fullName>
    </submittedName>
</protein>
<sequence length="93" mass="10711">MPWPEVRAQREADEKAKPLEQYRREELAQMRRNFWGDDPSYHLARTAFVRKQPRPGHLKCSIALENACGSEHCEESKRASANRCALASVGWAE</sequence>
<dbReference type="AlphaFoldDB" id="A0A858Q903"/>
<dbReference type="Proteomes" id="UP000503004">
    <property type="component" value="Chromosome"/>
</dbReference>
<reference evidence="2" key="1">
    <citation type="submission" date="2019-12" db="EMBL/GenBank/DDBJ databases">
        <authorList>
            <person name="Awala S.I."/>
            <person name="Rhee S.K."/>
        </authorList>
    </citation>
    <scope>NUCLEOTIDE SEQUENCE [LARGE SCALE GENOMIC DNA]</scope>
    <source>
        <strain evidence="2">IM1</strain>
    </source>
</reference>
<accession>A0A858Q903</accession>
<name>A0A858Q903_9GAMM</name>
<dbReference type="EMBL" id="CP046565">
    <property type="protein sequence ID" value="QJD30307.1"/>
    <property type="molecule type" value="Genomic_DNA"/>
</dbReference>
<proteinExistence type="predicted"/>
<gene>
    <name evidence="1" type="ORF">GNH96_10215</name>
</gene>
<keyword evidence="2" id="KW-1185">Reference proteome</keyword>
<organism evidence="1 2">
    <name type="scientific">Methylococcus geothermalis</name>
    <dbReference type="NCBI Taxonomy" id="2681310"/>
    <lineage>
        <taxon>Bacteria</taxon>
        <taxon>Pseudomonadati</taxon>
        <taxon>Pseudomonadota</taxon>
        <taxon>Gammaproteobacteria</taxon>
        <taxon>Methylococcales</taxon>
        <taxon>Methylococcaceae</taxon>
        <taxon>Methylococcus</taxon>
    </lineage>
</organism>
<evidence type="ECO:0000313" key="1">
    <source>
        <dbReference type="EMBL" id="QJD30307.1"/>
    </source>
</evidence>